<sequence length="76" mass="8493">QGESCSIASSSQKNRDRSVSSVSSMPRKIMGRRGDLIIHCMYKEYGCGEVGNLYTGYNGTKILRERGLKTPKMMKD</sequence>
<protein>
    <submittedName>
        <fullName evidence="2">Uncharacterized protein</fullName>
    </submittedName>
</protein>
<dbReference type="Proteomes" id="UP000265703">
    <property type="component" value="Unassembled WGS sequence"/>
</dbReference>
<feature type="compositionally biased region" description="Polar residues" evidence="1">
    <location>
        <begin position="1"/>
        <end position="12"/>
    </location>
</feature>
<name>A0A397SXW5_9GLOM</name>
<evidence type="ECO:0000256" key="1">
    <source>
        <dbReference type="SAM" id="MobiDB-lite"/>
    </source>
</evidence>
<accession>A0A397SXW5</accession>
<comment type="caution">
    <text evidence="2">The sequence shown here is derived from an EMBL/GenBank/DDBJ whole genome shotgun (WGS) entry which is preliminary data.</text>
</comment>
<evidence type="ECO:0000313" key="3">
    <source>
        <dbReference type="Proteomes" id="UP000265703"/>
    </source>
</evidence>
<feature type="region of interest" description="Disordered" evidence="1">
    <location>
        <begin position="1"/>
        <end position="27"/>
    </location>
</feature>
<keyword evidence="3" id="KW-1185">Reference proteome</keyword>
<gene>
    <name evidence="2" type="ORF">C1645_693238</name>
</gene>
<dbReference type="AlphaFoldDB" id="A0A397SXW5"/>
<feature type="non-terminal residue" evidence="2">
    <location>
        <position position="1"/>
    </location>
</feature>
<dbReference type="OrthoDB" id="2385582at2759"/>
<dbReference type="EMBL" id="QKYT01000170">
    <property type="protein sequence ID" value="RIA90813.1"/>
    <property type="molecule type" value="Genomic_DNA"/>
</dbReference>
<evidence type="ECO:0000313" key="2">
    <source>
        <dbReference type="EMBL" id="RIA90813.1"/>
    </source>
</evidence>
<proteinExistence type="predicted"/>
<organism evidence="2 3">
    <name type="scientific">Glomus cerebriforme</name>
    <dbReference type="NCBI Taxonomy" id="658196"/>
    <lineage>
        <taxon>Eukaryota</taxon>
        <taxon>Fungi</taxon>
        <taxon>Fungi incertae sedis</taxon>
        <taxon>Mucoromycota</taxon>
        <taxon>Glomeromycotina</taxon>
        <taxon>Glomeromycetes</taxon>
        <taxon>Glomerales</taxon>
        <taxon>Glomeraceae</taxon>
        <taxon>Glomus</taxon>
    </lineage>
</organism>
<reference evidence="2 3" key="1">
    <citation type="submission" date="2018-06" db="EMBL/GenBank/DDBJ databases">
        <title>Comparative genomics reveals the genomic features of Rhizophagus irregularis, R. cerebriforme, R. diaphanum and Gigaspora rosea, and their symbiotic lifestyle signature.</title>
        <authorList>
            <person name="Morin E."/>
            <person name="San Clemente H."/>
            <person name="Chen E.C.H."/>
            <person name="De La Providencia I."/>
            <person name="Hainaut M."/>
            <person name="Kuo A."/>
            <person name="Kohler A."/>
            <person name="Murat C."/>
            <person name="Tang N."/>
            <person name="Roy S."/>
            <person name="Loubradou J."/>
            <person name="Henrissat B."/>
            <person name="Grigoriev I.V."/>
            <person name="Corradi N."/>
            <person name="Roux C."/>
            <person name="Martin F.M."/>
        </authorList>
    </citation>
    <scope>NUCLEOTIDE SEQUENCE [LARGE SCALE GENOMIC DNA]</scope>
    <source>
        <strain evidence="2 3">DAOM 227022</strain>
    </source>
</reference>